<comment type="caution">
    <text evidence="2">The sequence shown here is derived from an EMBL/GenBank/DDBJ whole genome shotgun (WGS) entry which is preliminary data.</text>
</comment>
<dbReference type="Gene3D" id="3.30.720.110">
    <property type="match status" value="1"/>
</dbReference>
<evidence type="ECO:0000313" key="3">
    <source>
        <dbReference type="Proteomes" id="UP000598971"/>
    </source>
</evidence>
<dbReference type="InterPro" id="IPR028973">
    <property type="entry name" value="PhnB-like"/>
</dbReference>
<reference evidence="2" key="1">
    <citation type="submission" date="2019-10" db="EMBL/GenBank/DDBJ databases">
        <title>Draft genome sequence of Panacibacter sp. KCS-6.</title>
        <authorList>
            <person name="Yim K.J."/>
        </authorList>
    </citation>
    <scope>NUCLEOTIDE SEQUENCE</scope>
    <source>
        <strain evidence="2">KCS-6</strain>
    </source>
</reference>
<dbReference type="PANTHER" id="PTHR33990">
    <property type="entry name" value="PROTEIN YJDN-RELATED"/>
    <property type="match status" value="1"/>
</dbReference>
<evidence type="ECO:0000259" key="1">
    <source>
        <dbReference type="Pfam" id="PF06983"/>
    </source>
</evidence>
<sequence length="281" mass="31417">MSMYPCLWFNGNAKEAATFYCSVFNNSKIISDTPLVVQFAIEGKKIMGLNGGPMFTINPSISFFVTLPTVEEIETAWNKLADGGNIMMALDTYPWAQKYGWVVDKFGMTWQLMLGSLPEGAPKIIMSFLFAGQQYGKAQEAINFYTTTFPHSHIHHIEFYQENEPQPAGNLKFGHFTMLQEMFAAMDGIGDHQFQFNEAVSLVVECETQAEIDNYWDILSRDGKESQCGWLTDKFGVSWQIVPSILARLMTTPGKAGSVTQAFMKMKKMDIATLIAAAEAS</sequence>
<name>A0A8J8JRN3_9BACT</name>
<dbReference type="EMBL" id="WHPF01000007">
    <property type="protein sequence ID" value="NNV56057.1"/>
    <property type="molecule type" value="Genomic_DNA"/>
</dbReference>
<feature type="domain" description="PhnB-like" evidence="1">
    <location>
        <begin position="3"/>
        <end position="112"/>
    </location>
</feature>
<dbReference type="AlphaFoldDB" id="A0A8J8JRN3"/>
<dbReference type="CDD" id="cd06588">
    <property type="entry name" value="PhnB_like"/>
    <property type="match status" value="2"/>
</dbReference>
<dbReference type="Proteomes" id="UP000598971">
    <property type="component" value="Unassembled WGS sequence"/>
</dbReference>
<feature type="domain" description="PhnB-like" evidence="1">
    <location>
        <begin position="123"/>
        <end position="242"/>
    </location>
</feature>
<protein>
    <submittedName>
        <fullName evidence="2">VOC family protein</fullName>
    </submittedName>
</protein>
<dbReference type="SUPFAM" id="SSF54593">
    <property type="entry name" value="Glyoxalase/Bleomycin resistance protein/Dihydroxybiphenyl dioxygenase"/>
    <property type="match status" value="2"/>
</dbReference>
<proteinExistence type="predicted"/>
<dbReference type="Gene3D" id="3.30.720.100">
    <property type="match status" value="1"/>
</dbReference>
<organism evidence="2 3">
    <name type="scientific">Limnovirga soli</name>
    <dbReference type="NCBI Taxonomy" id="2656915"/>
    <lineage>
        <taxon>Bacteria</taxon>
        <taxon>Pseudomonadati</taxon>
        <taxon>Bacteroidota</taxon>
        <taxon>Chitinophagia</taxon>
        <taxon>Chitinophagales</taxon>
        <taxon>Chitinophagaceae</taxon>
        <taxon>Limnovirga</taxon>
    </lineage>
</organism>
<dbReference type="Pfam" id="PF06983">
    <property type="entry name" value="3-dmu-9_3-mt"/>
    <property type="match status" value="2"/>
</dbReference>
<evidence type="ECO:0000313" key="2">
    <source>
        <dbReference type="EMBL" id="NNV56057.1"/>
    </source>
</evidence>
<dbReference type="RefSeq" id="WP_171607996.1">
    <property type="nucleotide sequence ID" value="NZ_WHPF01000007.1"/>
</dbReference>
<gene>
    <name evidence="2" type="ORF">GD597_11355</name>
</gene>
<dbReference type="Gene3D" id="3.10.180.10">
    <property type="entry name" value="2,3-Dihydroxybiphenyl 1,2-Dioxygenase, domain 1"/>
    <property type="match status" value="1"/>
</dbReference>
<keyword evidence="3" id="KW-1185">Reference proteome</keyword>
<dbReference type="InterPro" id="IPR029068">
    <property type="entry name" value="Glyas_Bleomycin-R_OHBP_Dase"/>
</dbReference>
<accession>A0A8J8JRN3</accession>